<dbReference type="EMBL" id="JAESVG020000002">
    <property type="protein sequence ID" value="KAG8630338.1"/>
    <property type="molecule type" value="Genomic_DNA"/>
</dbReference>
<feature type="chain" id="PRO_5035469786" evidence="2">
    <location>
        <begin position="24"/>
        <end position="168"/>
    </location>
</feature>
<gene>
    <name evidence="3" type="ORF">KVT40_001957</name>
</gene>
<evidence type="ECO:0000313" key="4">
    <source>
        <dbReference type="Proteomes" id="UP000809789"/>
    </source>
</evidence>
<keyword evidence="4" id="KW-1185">Reference proteome</keyword>
<evidence type="ECO:0000256" key="1">
    <source>
        <dbReference type="SAM" id="MobiDB-lite"/>
    </source>
</evidence>
<accession>A0A8K0LDQ7</accession>
<dbReference type="OrthoDB" id="10278244at2759"/>
<organism evidence="3 4">
    <name type="scientific">Elsinoe batatas</name>
    <dbReference type="NCBI Taxonomy" id="2601811"/>
    <lineage>
        <taxon>Eukaryota</taxon>
        <taxon>Fungi</taxon>
        <taxon>Dikarya</taxon>
        <taxon>Ascomycota</taxon>
        <taxon>Pezizomycotina</taxon>
        <taxon>Dothideomycetes</taxon>
        <taxon>Dothideomycetidae</taxon>
        <taxon>Myriangiales</taxon>
        <taxon>Elsinoaceae</taxon>
        <taxon>Elsinoe</taxon>
    </lineage>
</organism>
<name>A0A8K0LDQ7_9PEZI</name>
<protein>
    <submittedName>
        <fullName evidence="3">Uncharacterized protein</fullName>
    </submittedName>
</protein>
<proteinExistence type="predicted"/>
<feature type="compositionally biased region" description="Polar residues" evidence="1">
    <location>
        <begin position="141"/>
        <end position="153"/>
    </location>
</feature>
<reference evidence="3" key="1">
    <citation type="submission" date="2021-07" db="EMBL/GenBank/DDBJ databases">
        <title>Elsinoe batatas strain:CRI-CJ2 Genome sequencing and assembly.</title>
        <authorList>
            <person name="Huang L."/>
        </authorList>
    </citation>
    <scope>NUCLEOTIDE SEQUENCE</scope>
    <source>
        <strain evidence="3">CRI-CJ2</strain>
    </source>
</reference>
<sequence>MLFSRQTLAALVIALLSVQNVAALAIDKRAPPDNLPAMPGYDGQYHSKAGEKWEYQNNPNAKEDLERAESVVGQAKDAGMIPKDDNVDLRKVEHTTGTVPFNAVTAANAKPAGDGPKQPVTTNHIEVESLGGPGGPPVITGKNQAYQNPNAGGSQVPKPYKKQGSQFR</sequence>
<dbReference type="Proteomes" id="UP000809789">
    <property type="component" value="Unassembled WGS sequence"/>
</dbReference>
<keyword evidence="2" id="KW-0732">Signal</keyword>
<comment type="caution">
    <text evidence="3">The sequence shown here is derived from an EMBL/GenBank/DDBJ whole genome shotgun (WGS) entry which is preliminary data.</text>
</comment>
<evidence type="ECO:0000313" key="3">
    <source>
        <dbReference type="EMBL" id="KAG8630338.1"/>
    </source>
</evidence>
<evidence type="ECO:0000256" key="2">
    <source>
        <dbReference type="SAM" id="SignalP"/>
    </source>
</evidence>
<dbReference type="AlphaFoldDB" id="A0A8K0LDQ7"/>
<feature type="region of interest" description="Disordered" evidence="1">
    <location>
        <begin position="107"/>
        <end position="168"/>
    </location>
</feature>
<feature type="signal peptide" evidence="2">
    <location>
        <begin position="1"/>
        <end position="23"/>
    </location>
</feature>